<name>A0ABP0R0X6_9DINO</name>
<reference evidence="2 3" key="1">
    <citation type="submission" date="2024-02" db="EMBL/GenBank/DDBJ databases">
        <authorList>
            <person name="Chen Y."/>
            <person name="Shah S."/>
            <person name="Dougan E. K."/>
            <person name="Thang M."/>
            <person name="Chan C."/>
        </authorList>
    </citation>
    <scope>NUCLEOTIDE SEQUENCE [LARGE SCALE GENOMIC DNA]</scope>
</reference>
<dbReference type="Proteomes" id="UP001642484">
    <property type="component" value="Unassembled WGS sequence"/>
</dbReference>
<sequence length="115" mass="12958">MDFFKSSSKELMSDSDQPFLRSSTRSLNLDEVLRSEFRAAYVAEQEVNRQPSGMTELSQVEVFSSEGNDECLYCSQFVDSYSFMTVFLVLTACVSTSFSPRIWTPSLAPFSPDSC</sequence>
<evidence type="ECO:0000313" key="3">
    <source>
        <dbReference type="Proteomes" id="UP001642484"/>
    </source>
</evidence>
<organism evidence="2 3">
    <name type="scientific">Durusdinium trenchii</name>
    <dbReference type="NCBI Taxonomy" id="1381693"/>
    <lineage>
        <taxon>Eukaryota</taxon>
        <taxon>Sar</taxon>
        <taxon>Alveolata</taxon>
        <taxon>Dinophyceae</taxon>
        <taxon>Suessiales</taxon>
        <taxon>Symbiodiniaceae</taxon>
        <taxon>Durusdinium</taxon>
    </lineage>
</organism>
<dbReference type="EMBL" id="CAXAMN010025262">
    <property type="protein sequence ID" value="CAK9093890.1"/>
    <property type="molecule type" value="Genomic_DNA"/>
</dbReference>
<evidence type="ECO:0000313" key="2">
    <source>
        <dbReference type="EMBL" id="CAK9093958.1"/>
    </source>
</evidence>
<evidence type="ECO:0000313" key="1">
    <source>
        <dbReference type="EMBL" id="CAK9093890.1"/>
    </source>
</evidence>
<gene>
    <name evidence="1" type="ORF">CCMP2556_LOCUS44819</name>
    <name evidence="2" type="ORF">CCMP2556_LOCUS44843</name>
</gene>
<keyword evidence="3" id="KW-1185">Reference proteome</keyword>
<comment type="caution">
    <text evidence="2">The sequence shown here is derived from an EMBL/GenBank/DDBJ whole genome shotgun (WGS) entry which is preliminary data.</text>
</comment>
<proteinExistence type="predicted"/>
<accession>A0ABP0R0X6</accession>
<protein>
    <submittedName>
        <fullName evidence="2">Uncharacterized protein</fullName>
    </submittedName>
</protein>
<dbReference type="EMBL" id="CAXAMN010025273">
    <property type="protein sequence ID" value="CAK9093958.1"/>
    <property type="molecule type" value="Genomic_DNA"/>
</dbReference>